<keyword evidence="4" id="KW-0808">Transferase</keyword>
<dbReference type="Proteomes" id="UP000287746">
    <property type="component" value="Unassembled WGS sequence"/>
</dbReference>
<dbReference type="SUPFAM" id="SSF55729">
    <property type="entry name" value="Acyl-CoA N-acyltransferases (Nat)"/>
    <property type="match status" value="1"/>
</dbReference>
<dbReference type="InterPro" id="IPR016181">
    <property type="entry name" value="Acyl_CoA_acyltransferase"/>
</dbReference>
<organism evidence="2 5">
    <name type="scientific">Sphingomonas koreensis</name>
    <dbReference type="NCBI Taxonomy" id="93064"/>
    <lineage>
        <taxon>Bacteria</taxon>
        <taxon>Pseudomonadati</taxon>
        <taxon>Pseudomonadota</taxon>
        <taxon>Alphaproteobacteria</taxon>
        <taxon>Sphingomonadales</taxon>
        <taxon>Sphingomonadaceae</taxon>
        <taxon>Sphingomonas</taxon>
    </lineage>
</organism>
<dbReference type="PROSITE" id="PS51186">
    <property type="entry name" value="GNAT"/>
    <property type="match status" value="1"/>
</dbReference>
<accession>A0A1L6JCE2</accession>
<dbReference type="Pfam" id="PF00583">
    <property type="entry name" value="Acetyltransf_1"/>
    <property type="match status" value="1"/>
</dbReference>
<reference evidence="2" key="1">
    <citation type="submission" date="2016-12" db="EMBL/GenBank/DDBJ databases">
        <title>Whole genome sequencing of Sphingomonas koreensis.</title>
        <authorList>
            <person name="Conlan S."/>
            <person name="Thomas P.J."/>
            <person name="Mullikin J."/>
            <person name="Palmore T.N."/>
            <person name="Frank K.M."/>
            <person name="Segre J.A."/>
        </authorList>
    </citation>
    <scope>NUCLEOTIDE SEQUENCE</scope>
    <source>
        <strain evidence="2">ABOJV</strain>
    </source>
</reference>
<dbReference type="STRING" id="93064.BRX40_15025"/>
<evidence type="ECO:0000313" key="2">
    <source>
        <dbReference type="EMBL" id="APR53563.1"/>
    </source>
</evidence>
<dbReference type="CDD" id="cd04301">
    <property type="entry name" value="NAT_SF"/>
    <property type="match status" value="1"/>
</dbReference>
<reference evidence="6 7" key="3">
    <citation type="submission" date="2018-07" db="EMBL/GenBank/DDBJ databases">
        <title>Genomic and Epidemiologic Investigation of an Indolent Hospital Outbreak.</title>
        <authorList>
            <person name="Johnson R.C."/>
            <person name="Deming C."/>
            <person name="Conlan S."/>
            <person name="Zellmer C.J."/>
            <person name="Michelin A.V."/>
            <person name="Lee-Lin S."/>
            <person name="Thomas P.J."/>
            <person name="Park M."/>
            <person name="Weingarten R.A."/>
            <person name="Less J."/>
            <person name="Dekker J.P."/>
            <person name="Frank K.M."/>
            <person name="Musser K.A."/>
            <person name="Mcquiston J.R."/>
            <person name="Henderson D.K."/>
            <person name="Lau A.F."/>
            <person name="Palmore T.N."/>
            <person name="Segre J.A."/>
        </authorList>
    </citation>
    <scope>NUCLEOTIDE SEQUENCE [LARGE SCALE GENOMIC DNA]</scope>
    <source>
        <strain evidence="4 7">SK-CDC1_0717</strain>
        <strain evidence="3 6">SK-NIH.Env10_0317</strain>
    </source>
</reference>
<sequence length="237" mass="25900">MQAVRLSAIDSASRDALLRRYEIQVYGPAFPDAEIREDPAYWRGLLDADPYPPPPQPLIEVLLLVDPAGDVAGGVTIELYREANAGLLTYISVDATRRGQGLGKRLIAEARAALDRMGSPATPMFAETERLEDARDEAERAATVLRQRQLAGMGARWVEFDYVMPPLRTDTLPHRLHLMLFGGPDRVPAATILALLDELARALGTRLDAFQDTSAMASWLASADMLPVKPLPEGGRG</sequence>
<keyword evidence="5" id="KW-1185">Reference proteome</keyword>
<evidence type="ECO:0000313" key="3">
    <source>
        <dbReference type="EMBL" id="RSU98745.1"/>
    </source>
</evidence>
<dbReference type="KEGG" id="skr:BRX40_15025"/>
<dbReference type="EMBL" id="CP018820">
    <property type="protein sequence ID" value="APR53563.1"/>
    <property type="molecule type" value="Genomic_DNA"/>
</dbReference>
<name>A0A1L6JCE2_9SPHN</name>
<proteinExistence type="predicted"/>
<evidence type="ECO:0000259" key="1">
    <source>
        <dbReference type="PROSITE" id="PS51186"/>
    </source>
</evidence>
<feature type="domain" description="N-acetyltransferase" evidence="1">
    <location>
        <begin position="4"/>
        <end position="173"/>
    </location>
</feature>
<reference evidence="5" key="2">
    <citation type="submission" date="2016-12" db="EMBL/GenBank/DDBJ databases">
        <title>Whole genome sequencing of Sphingomonas sp. ABOJV.</title>
        <authorList>
            <person name="Conlan S."/>
            <person name="Thomas P.J."/>
            <person name="Mullikin J."/>
            <person name="Palmore T.N."/>
            <person name="Frank K.M."/>
            <person name="Segre J.A."/>
        </authorList>
    </citation>
    <scope>NUCLEOTIDE SEQUENCE [LARGE SCALE GENOMIC DNA]</scope>
    <source>
        <strain evidence="5">ABOJV</strain>
    </source>
</reference>
<gene>
    <name evidence="2" type="ORF">BRX40_15025</name>
    <name evidence="3" type="ORF">CA257_21365</name>
    <name evidence="4" type="ORF">DAH66_00605</name>
</gene>
<dbReference type="AlphaFoldDB" id="A0A1L6JCE2"/>
<evidence type="ECO:0000313" key="6">
    <source>
        <dbReference type="Proteomes" id="UP000286681"/>
    </source>
</evidence>
<dbReference type="GO" id="GO:0016747">
    <property type="term" value="F:acyltransferase activity, transferring groups other than amino-acyl groups"/>
    <property type="evidence" value="ECO:0007669"/>
    <property type="project" value="InterPro"/>
</dbReference>
<dbReference type="Proteomes" id="UP000185161">
    <property type="component" value="Chromosome"/>
</dbReference>
<dbReference type="Proteomes" id="UP000286681">
    <property type="component" value="Unassembled WGS sequence"/>
</dbReference>
<dbReference type="Gene3D" id="3.40.630.30">
    <property type="match status" value="1"/>
</dbReference>
<evidence type="ECO:0000313" key="5">
    <source>
        <dbReference type="Proteomes" id="UP000185161"/>
    </source>
</evidence>
<protein>
    <submittedName>
        <fullName evidence="3">N-acetyltransferase</fullName>
    </submittedName>
</protein>
<evidence type="ECO:0000313" key="4">
    <source>
        <dbReference type="EMBL" id="RSY90518.1"/>
    </source>
</evidence>
<evidence type="ECO:0000313" key="7">
    <source>
        <dbReference type="Proteomes" id="UP000287746"/>
    </source>
</evidence>
<dbReference type="InterPro" id="IPR000182">
    <property type="entry name" value="GNAT_dom"/>
</dbReference>
<dbReference type="EMBL" id="QQWO01000027">
    <property type="protein sequence ID" value="RSU98745.1"/>
    <property type="molecule type" value="Genomic_DNA"/>
</dbReference>
<dbReference type="EMBL" id="QQYZ01000001">
    <property type="protein sequence ID" value="RSY90518.1"/>
    <property type="molecule type" value="Genomic_DNA"/>
</dbReference>